<evidence type="ECO:0000256" key="3">
    <source>
        <dbReference type="ARBA" id="ARBA00022475"/>
    </source>
</evidence>
<name>A0A382CHN6_9ZZZZ</name>
<gene>
    <name evidence="10" type="ORF">METZ01_LOCUS178198</name>
</gene>
<feature type="transmembrane region" description="Helical" evidence="9">
    <location>
        <begin position="157"/>
        <end position="182"/>
    </location>
</feature>
<keyword evidence="4 9" id="KW-0812">Transmembrane</keyword>
<evidence type="ECO:0000256" key="9">
    <source>
        <dbReference type="SAM" id="Phobius"/>
    </source>
</evidence>
<dbReference type="InterPro" id="IPR052157">
    <property type="entry name" value="BCAA_transport_permease"/>
</dbReference>
<dbReference type="CDD" id="cd06582">
    <property type="entry name" value="TM_PBP1_LivH_like"/>
    <property type="match status" value="1"/>
</dbReference>
<organism evidence="10">
    <name type="scientific">marine metagenome</name>
    <dbReference type="NCBI Taxonomy" id="408172"/>
    <lineage>
        <taxon>unclassified sequences</taxon>
        <taxon>metagenomes</taxon>
        <taxon>ecological metagenomes</taxon>
    </lineage>
</organism>
<accession>A0A382CHN6</accession>
<proteinExistence type="inferred from homology"/>
<evidence type="ECO:0000256" key="8">
    <source>
        <dbReference type="ARBA" id="ARBA00037998"/>
    </source>
</evidence>
<protein>
    <recommendedName>
        <fullName evidence="11">Branched-chain amino acid ABC transporter permease</fullName>
    </recommendedName>
</protein>
<dbReference type="GO" id="GO:0022857">
    <property type="term" value="F:transmembrane transporter activity"/>
    <property type="evidence" value="ECO:0007669"/>
    <property type="project" value="InterPro"/>
</dbReference>
<dbReference type="Pfam" id="PF02653">
    <property type="entry name" value="BPD_transp_2"/>
    <property type="match status" value="1"/>
</dbReference>
<keyword evidence="6 9" id="KW-1133">Transmembrane helix</keyword>
<dbReference type="AlphaFoldDB" id="A0A382CHN6"/>
<evidence type="ECO:0000256" key="7">
    <source>
        <dbReference type="ARBA" id="ARBA00023136"/>
    </source>
</evidence>
<evidence type="ECO:0000313" key="10">
    <source>
        <dbReference type="EMBL" id="SVB25344.1"/>
    </source>
</evidence>
<keyword evidence="7 9" id="KW-0472">Membrane</keyword>
<comment type="subcellular location">
    <subcellularLocation>
        <location evidence="1">Cell membrane</location>
        <topology evidence="1">Multi-pass membrane protein</topology>
    </subcellularLocation>
</comment>
<dbReference type="InterPro" id="IPR001851">
    <property type="entry name" value="ABC_transp_permease"/>
</dbReference>
<evidence type="ECO:0000256" key="4">
    <source>
        <dbReference type="ARBA" id="ARBA00022692"/>
    </source>
</evidence>
<feature type="transmembrane region" description="Helical" evidence="9">
    <location>
        <begin position="70"/>
        <end position="91"/>
    </location>
</feature>
<reference evidence="10" key="1">
    <citation type="submission" date="2018-05" db="EMBL/GenBank/DDBJ databases">
        <authorList>
            <person name="Lanie J.A."/>
            <person name="Ng W.-L."/>
            <person name="Kazmierczak K.M."/>
            <person name="Andrzejewski T.M."/>
            <person name="Davidsen T.M."/>
            <person name="Wayne K.J."/>
            <person name="Tettelin H."/>
            <person name="Glass J.I."/>
            <person name="Rusch D."/>
            <person name="Podicherti R."/>
            <person name="Tsui H.-C.T."/>
            <person name="Winkler M.E."/>
        </authorList>
    </citation>
    <scope>NUCLEOTIDE SEQUENCE</scope>
</reference>
<evidence type="ECO:0000256" key="5">
    <source>
        <dbReference type="ARBA" id="ARBA00022970"/>
    </source>
</evidence>
<evidence type="ECO:0008006" key="11">
    <source>
        <dbReference type="Google" id="ProtNLM"/>
    </source>
</evidence>
<evidence type="ECO:0000256" key="2">
    <source>
        <dbReference type="ARBA" id="ARBA00022448"/>
    </source>
</evidence>
<sequence>IVGALIGGAMYFLIIRFMIGKEGFETNVIVATFGFALILENLVLRLYGAYPLRQPIGLEGGWYVGATHIPYQNMLLVVVSGVLLVAVAYLLKTTQLGRSIRATAQNREATELMGIRISRVFLLVLLIGGGLAAISGIMLSTLTTLAPTMGYDPMLKAFIICVIAGLGNIYGALISAFVLGLFEVSIQFIFGVRFGFPALLLLVILALVWRPYGVFGKRKTERL</sequence>
<comment type="similarity">
    <text evidence="8">Belongs to the binding-protein-dependent transport system permease family. LivHM subfamily.</text>
</comment>
<keyword evidence="3" id="KW-1003">Cell membrane</keyword>
<keyword evidence="5" id="KW-0029">Amino-acid transport</keyword>
<dbReference type="GO" id="GO:0005886">
    <property type="term" value="C:plasma membrane"/>
    <property type="evidence" value="ECO:0007669"/>
    <property type="project" value="UniProtKB-SubCell"/>
</dbReference>
<feature type="transmembrane region" description="Helical" evidence="9">
    <location>
        <begin position="120"/>
        <end position="145"/>
    </location>
</feature>
<evidence type="ECO:0000256" key="6">
    <source>
        <dbReference type="ARBA" id="ARBA00022989"/>
    </source>
</evidence>
<feature type="transmembrane region" description="Helical" evidence="9">
    <location>
        <begin position="28"/>
        <end position="50"/>
    </location>
</feature>
<dbReference type="GO" id="GO:0006865">
    <property type="term" value="P:amino acid transport"/>
    <property type="evidence" value="ECO:0007669"/>
    <property type="project" value="UniProtKB-KW"/>
</dbReference>
<dbReference type="PANTHER" id="PTHR11795:SF447">
    <property type="entry name" value="ABC TRANSPORTER PERMEASE PROTEIN"/>
    <property type="match status" value="1"/>
</dbReference>
<feature type="transmembrane region" description="Helical" evidence="9">
    <location>
        <begin position="194"/>
        <end position="212"/>
    </location>
</feature>
<evidence type="ECO:0000256" key="1">
    <source>
        <dbReference type="ARBA" id="ARBA00004651"/>
    </source>
</evidence>
<dbReference type="PANTHER" id="PTHR11795">
    <property type="entry name" value="BRANCHED-CHAIN AMINO ACID TRANSPORT SYSTEM PERMEASE PROTEIN LIVH"/>
    <property type="match status" value="1"/>
</dbReference>
<keyword evidence="2" id="KW-0813">Transport</keyword>
<feature type="non-terminal residue" evidence="10">
    <location>
        <position position="1"/>
    </location>
</feature>
<dbReference type="EMBL" id="UINC01034466">
    <property type="protein sequence ID" value="SVB25344.1"/>
    <property type="molecule type" value="Genomic_DNA"/>
</dbReference>